<dbReference type="GO" id="GO:0032259">
    <property type="term" value="P:methylation"/>
    <property type="evidence" value="ECO:0007669"/>
    <property type="project" value="UniProtKB-KW"/>
</dbReference>
<dbReference type="GO" id="GO:0008168">
    <property type="term" value="F:methyltransferase activity"/>
    <property type="evidence" value="ECO:0007669"/>
    <property type="project" value="UniProtKB-KW"/>
</dbReference>
<feature type="compositionally biased region" description="Basic residues" evidence="1">
    <location>
        <begin position="14"/>
        <end position="23"/>
    </location>
</feature>
<dbReference type="Gene3D" id="3.40.50.150">
    <property type="entry name" value="Vaccinia Virus protein VP39"/>
    <property type="match status" value="1"/>
</dbReference>
<organism evidence="2 3">
    <name type="scientific">Nocardia brasiliensis</name>
    <dbReference type="NCBI Taxonomy" id="37326"/>
    <lineage>
        <taxon>Bacteria</taxon>
        <taxon>Bacillati</taxon>
        <taxon>Actinomycetota</taxon>
        <taxon>Actinomycetes</taxon>
        <taxon>Mycobacteriales</taxon>
        <taxon>Nocardiaceae</taxon>
        <taxon>Nocardia</taxon>
    </lineage>
</organism>
<dbReference type="InterPro" id="IPR029063">
    <property type="entry name" value="SAM-dependent_MTases_sf"/>
</dbReference>
<evidence type="ECO:0000313" key="2">
    <source>
        <dbReference type="EMBL" id="QIS05194.1"/>
    </source>
</evidence>
<dbReference type="SUPFAM" id="SSF53335">
    <property type="entry name" value="S-adenosyl-L-methionine-dependent methyltransferases"/>
    <property type="match status" value="1"/>
</dbReference>
<name>A0A6G9XW87_NOCBR</name>
<feature type="region of interest" description="Disordered" evidence="1">
    <location>
        <begin position="1"/>
        <end position="47"/>
    </location>
</feature>
<keyword evidence="2" id="KW-0808">Transferase</keyword>
<feature type="compositionally biased region" description="Pro residues" evidence="1">
    <location>
        <begin position="30"/>
        <end position="42"/>
    </location>
</feature>
<reference evidence="2 3" key="1">
    <citation type="journal article" date="2019" name="ACS Chem. Biol.">
        <title>Identification and Mobilization of a Cryptic Antibiotic Biosynthesis Gene Locus from a Human-Pathogenic Nocardia Isolate.</title>
        <authorList>
            <person name="Herisse M."/>
            <person name="Ishida K."/>
            <person name="Porter J.L."/>
            <person name="Howden B."/>
            <person name="Hertweck C."/>
            <person name="Stinear T.P."/>
            <person name="Pidot S.J."/>
        </authorList>
    </citation>
    <scope>NUCLEOTIDE SEQUENCE [LARGE SCALE GENOMIC DNA]</scope>
    <source>
        <strain evidence="2 3">AUSMDU00024985</strain>
    </source>
</reference>
<dbReference type="InterPro" id="IPR006764">
    <property type="entry name" value="SAM_dep_MeTrfase_SAV2177_type"/>
</dbReference>
<gene>
    <name evidence="2" type="ORF">F5X71_25335</name>
</gene>
<dbReference type="CDD" id="cd02440">
    <property type="entry name" value="AdoMet_MTases"/>
    <property type="match status" value="1"/>
</dbReference>
<keyword evidence="2" id="KW-0489">Methyltransferase</keyword>
<dbReference type="Pfam" id="PF04672">
    <property type="entry name" value="Methyltransf_19"/>
    <property type="match status" value="1"/>
</dbReference>
<dbReference type="Proteomes" id="UP000501705">
    <property type="component" value="Chromosome"/>
</dbReference>
<dbReference type="AlphaFoldDB" id="A0A6G9XW87"/>
<accession>A0A6G9XW87</accession>
<evidence type="ECO:0000313" key="3">
    <source>
        <dbReference type="Proteomes" id="UP000501705"/>
    </source>
</evidence>
<protein>
    <submittedName>
        <fullName evidence="2">SAM-dependent methyltransferase</fullName>
    </submittedName>
</protein>
<sequence>MAVGHEPTAETHARQRPPPRRAAHSATAPPSVPAPHPNPPAPQADCRRNTPCIAGRVPATSSVSCRRRGTSLCELITLLRSASYRGGAVSDSRYIPVGVDPYKPNSARAYNYMLGGKDYYEADLEFARRVLSAAPDSRELAQMSRRFLLHGVRVAAESGIEQFIDIGAGIPFSPSVHDTAREIAQAARVVSVDFDPVVHAHATVMLAGTPGDTPMLADLRQPDELLDRLRAEGLIDFTRPVAVLLVGVLHFVMDSEQPAAILARLRDAMAPGSFLVLSHASAASDQGFITQVIAATKGSTSQPAIRTHAEIARYLDGFELLDPGLAPIQDWLADNSPTTRVEILGCLCRKP</sequence>
<evidence type="ECO:0000256" key="1">
    <source>
        <dbReference type="SAM" id="MobiDB-lite"/>
    </source>
</evidence>
<dbReference type="EMBL" id="CP046171">
    <property type="protein sequence ID" value="QIS05194.1"/>
    <property type="molecule type" value="Genomic_DNA"/>
</dbReference>
<proteinExistence type="predicted"/>